<dbReference type="Proteomes" id="UP001447188">
    <property type="component" value="Unassembled WGS sequence"/>
</dbReference>
<protein>
    <submittedName>
        <fullName evidence="1">Uncharacterized protein</fullName>
    </submittedName>
</protein>
<evidence type="ECO:0000313" key="1">
    <source>
        <dbReference type="EMBL" id="KAL0630496.1"/>
    </source>
</evidence>
<name>A0ABR3G3W3_9PEZI</name>
<gene>
    <name evidence="1" type="ORF">Q9L58_010657</name>
</gene>
<organism evidence="1 2">
    <name type="scientific">Discina gigas</name>
    <dbReference type="NCBI Taxonomy" id="1032678"/>
    <lineage>
        <taxon>Eukaryota</taxon>
        <taxon>Fungi</taxon>
        <taxon>Dikarya</taxon>
        <taxon>Ascomycota</taxon>
        <taxon>Pezizomycotina</taxon>
        <taxon>Pezizomycetes</taxon>
        <taxon>Pezizales</taxon>
        <taxon>Discinaceae</taxon>
        <taxon>Discina</taxon>
    </lineage>
</organism>
<sequence length="71" mass="7921">MSSFPTNAAPDGKTLTEFLREWLALMARHPTLMLSEDSLRSAHMSATGGIALRPWPISAWTTYQTLRTKNS</sequence>
<reference evidence="1 2" key="1">
    <citation type="submission" date="2024-02" db="EMBL/GenBank/DDBJ databases">
        <title>Discinaceae phylogenomics.</title>
        <authorList>
            <person name="Dirks A.C."/>
            <person name="James T.Y."/>
        </authorList>
    </citation>
    <scope>NUCLEOTIDE SEQUENCE [LARGE SCALE GENOMIC DNA]</scope>
    <source>
        <strain evidence="1 2">ACD0624</strain>
    </source>
</reference>
<evidence type="ECO:0000313" key="2">
    <source>
        <dbReference type="Proteomes" id="UP001447188"/>
    </source>
</evidence>
<proteinExistence type="predicted"/>
<dbReference type="EMBL" id="JBBBZM010000587">
    <property type="protein sequence ID" value="KAL0630496.1"/>
    <property type="molecule type" value="Genomic_DNA"/>
</dbReference>
<comment type="caution">
    <text evidence="1">The sequence shown here is derived from an EMBL/GenBank/DDBJ whole genome shotgun (WGS) entry which is preliminary data.</text>
</comment>
<keyword evidence="2" id="KW-1185">Reference proteome</keyword>
<accession>A0ABR3G3W3</accession>